<comment type="similarity">
    <text evidence="2 7">Belongs to the major facilitator superfamily. Sugar transporter (TC 2.A.1.1) family.</text>
</comment>
<evidence type="ECO:0000259" key="10">
    <source>
        <dbReference type="PROSITE" id="PS50850"/>
    </source>
</evidence>
<keyword evidence="4 9" id="KW-0812">Transmembrane</keyword>
<reference evidence="11" key="2">
    <citation type="journal article" date="2023" name="IMA Fungus">
        <title>Comparative genomic study of the Penicillium genus elucidates a diverse pangenome and 15 lateral gene transfer events.</title>
        <authorList>
            <person name="Petersen C."/>
            <person name="Sorensen T."/>
            <person name="Nielsen M.R."/>
            <person name="Sondergaard T.E."/>
            <person name="Sorensen J.L."/>
            <person name="Fitzpatrick D.A."/>
            <person name="Frisvad J.C."/>
            <person name="Nielsen K.L."/>
        </authorList>
    </citation>
    <scope>NUCLEOTIDE SEQUENCE</scope>
    <source>
        <strain evidence="11">IBT 30069</strain>
    </source>
</reference>
<evidence type="ECO:0000256" key="3">
    <source>
        <dbReference type="ARBA" id="ARBA00022448"/>
    </source>
</evidence>
<dbReference type="InterPro" id="IPR005828">
    <property type="entry name" value="MFS_sugar_transport-like"/>
</dbReference>
<keyword evidence="5 9" id="KW-1133">Transmembrane helix</keyword>
<keyword evidence="6 9" id="KW-0472">Membrane</keyword>
<evidence type="ECO:0000313" key="12">
    <source>
        <dbReference type="Proteomes" id="UP001149165"/>
    </source>
</evidence>
<dbReference type="NCBIfam" id="TIGR00879">
    <property type="entry name" value="SP"/>
    <property type="match status" value="1"/>
</dbReference>
<dbReference type="PROSITE" id="PS50850">
    <property type="entry name" value="MFS"/>
    <property type="match status" value="1"/>
</dbReference>
<feature type="transmembrane region" description="Helical" evidence="9">
    <location>
        <begin position="344"/>
        <end position="370"/>
    </location>
</feature>
<sequence>MSFAYNQVLLGGVLTLQSFEKQFPEMDVANATSTTRKSKSIIQGTVVALFSIGGLFGALSCIGLGDILGRRRVILVASGLQLLGAILNTSAYSFAQLIVSRIFLGLGVGGLMATVPVWQSEISPTSKRGAHLATIGMFGGLGAGLALVLELGMSFDPGSIGWRFPCAFQALLPMTAIGFISFLPESPRWLIKINQIDKAREILAALEAVEVTHPQIEAEIQAVQFSLKSAGEGSIRVLFQMGQQRTFHRAILAVLVMAFLQLTGINVIGPYTNTIFETYLDLNSVVSRVLAVGYQIVALVSGIVCISTVEKLGRRKLMMIGAAGNAVCMAVVAALGSQPDNQSAAYGAVVFIFLYHFTFIFGFAGVPFLYATEIAPLAMRGTINGIGLSTFWALFFLITESTPLAFEAIGWRYFLVFAIMNVIIIGVVYFLFPETSGRTLEEIDQIFVSSNNIWDCVQVAKQLPRSSETRTSRNLQEKLEQGEKTAHV</sequence>
<evidence type="ECO:0000256" key="6">
    <source>
        <dbReference type="ARBA" id="ARBA00023136"/>
    </source>
</evidence>
<dbReference type="Pfam" id="PF00083">
    <property type="entry name" value="Sugar_tr"/>
    <property type="match status" value="1"/>
</dbReference>
<evidence type="ECO:0000256" key="1">
    <source>
        <dbReference type="ARBA" id="ARBA00004141"/>
    </source>
</evidence>
<dbReference type="InterPro" id="IPR036259">
    <property type="entry name" value="MFS_trans_sf"/>
</dbReference>
<evidence type="ECO:0000256" key="7">
    <source>
        <dbReference type="RuleBase" id="RU003346"/>
    </source>
</evidence>
<accession>A0A9W9KGY0</accession>
<proteinExistence type="inferred from homology"/>
<dbReference type="GO" id="GO:0016020">
    <property type="term" value="C:membrane"/>
    <property type="evidence" value="ECO:0007669"/>
    <property type="project" value="UniProtKB-SubCell"/>
</dbReference>
<feature type="transmembrane region" description="Helical" evidence="9">
    <location>
        <begin position="98"/>
        <end position="118"/>
    </location>
</feature>
<reference evidence="11" key="1">
    <citation type="submission" date="2022-11" db="EMBL/GenBank/DDBJ databases">
        <authorList>
            <person name="Petersen C."/>
        </authorList>
    </citation>
    <scope>NUCLEOTIDE SEQUENCE</scope>
    <source>
        <strain evidence="11">IBT 30069</strain>
    </source>
</reference>
<dbReference type="SUPFAM" id="SSF103473">
    <property type="entry name" value="MFS general substrate transporter"/>
    <property type="match status" value="1"/>
</dbReference>
<dbReference type="GO" id="GO:0005351">
    <property type="term" value="F:carbohydrate:proton symporter activity"/>
    <property type="evidence" value="ECO:0007669"/>
    <property type="project" value="TreeGrafter"/>
</dbReference>
<feature type="transmembrane region" description="Helical" evidence="9">
    <location>
        <begin position="130"/>
        <end position="149"/>
    </location>
</feature>
<dbReference type="InterPro" id="IPR050360">
    <property type="entry name" value="MFS_Sugar_Transporters"/>
</dbReference>
<evidence type="ECO:0000256" key="8">
    <source>
        <dbReference type="SAM" id="MobiDB-lite"/>
    </source>
</evidence>
<evidence type="ECO:0000313" key="11">
    <source>
        <dbReference type="EMBL" id="KAJ5106124.1"/>
    </source>
</evidence>
<feature type="transmembrane region" description="Helical" evidence="9">
    <location>
        <begin position="250"/>
        <end position="269"/>
    </location>
</feature>
<dbReference type="Gene3D" id="1.20.1250.20">
    <property type="entry name" value="MFS general substrate transporter like domains"/>
    <property type="match status" value="1"/>
</dbReference>
<keyword evidence="12" id="KW-1185">Reference proteome</keyword>
<keyword evidence="11" id="KW-0762">Sugar transport</keyword>
<dbReference type="Proteomes" id="UP001149165">
    <property type="component" value="Unassembled WGS sequence"/>
</dbReference>
<feature type="transmembrane region" description="Helical" evidence="9">
    <location>
        <begin position="73"/>
        <end position="92"/>
    </location>
</feature>
<dbReference type="InterPro" id="IPR003663">
    <property type="entry name" value="Sugar/inositol_transpt"/>
</dbReference>
<feature type="domain" description="Major facilitator superfamily (MFS) profile" evidence="10">
    <location>
        <begin position="1"/>
        <end position="436"/>
    </location>
</feature>
<gene>
    <name evidence="11" type="ORF">N7456_002799</name>
</gene>
<feature type="region of interest" description="Disordered" evidence="8">
    <location>
        <begin position="468"/>
        <end position="488"/>
    </location>
</feature>
<evidence type="ECO:0000256" key="5">
    <source>
        <dbReference type="ARBA" id="ARBA00022989"/>
    </source>
</evidence>
<organism evidence="11 12">
    <name type="scientific">Penicillium angulare</name>
    <dbReference type="NCBI Taxonomy" id="116970"/>
    <lineage>
        <taxon>Eukaryota</taxon>
        <taxon>Fungi</taxon>
        <taxon>Dikarya</taxon>
        <taxon>Ascomycota</taxon>
        <taxon>Pezizomycotina</taxon>
        <taxon>Eurotiomycetes</taxon>
        <taxon>Eurotiomycetidae</taxon>
        <taxon>Eurotiales</taxon>
        <taxon>Aspergillaceae</taxon>
        <taxon>Penicillium</taxon>
    </lineage>
</organism>
<dbReference type="AlphaFoldDB" id="A0A9W9KGY0"/>
<evidence type="ECO:0000256" key="4">
    <source>
        <dbReference type="ARBA" id="ARBA00022692"/>
    </source>
</evidence>
<name>A0A9W9KGY0_9EURO</name>
<feature type="transmembrane region" description="Helical" evidence="9">
    <location>
        <begin position="317"/>
        <end position="338"/>
    </location>
</feature>
<keyword evidence="3 7" id="KW-0813">Transport</keyword>
<dbReference type="EMBL" id="JAPQKH010000003">
    <property type="protein sequence ID" value="KAJ5106124.1"/>
    <property type="molecule type" value="Genomic_DNA"/>
</dbReference>
<evidence type="ECO:0000256" key="9">
    <source>
        <dbReference type="SAM" id="Phobius"/>
    </source>
</evidence>
<dbReference type="InterPro" id="IPR020846">
    <property type="entry name" value="MFS_dom"/>
</dbReference>
<evidence type="ECO:0000256" key="2">
    <source>
        <dbReference type="ARBA" id="ARBA00010992"/>
    </source>
</evidence>
<dbReference type="PANTHER" id="PTHR48022">
    <property type="entry name" value="PLASTIDIC GLUCOSE TRANSPORTER 4"/>
    <property type="match status" value="1"/>
</dbReference>
<feature type="transmembrane region" description="Helical" evidence="9">
    <location>
        <begin position="411"/>
        <end position="432"/>
    </location>
</feature>
<dbReference type="PRINTS" id="PR00171">
    <property type="entry name" value="SUGRTRNSPORT"/>
</dbReference>
<feature type="transmembrane region" description="Helical" evidence="9">
    <location>
        <begin position="382"/>
        <end position="399"/>
    </location>
</feature>
<dbReference type="PANTHER" id="PTHR48022:SF45">
    <property type="entry name" value="MAJOR FACILITATOR SUPERFAMILY (MFS) PROFILE DOMAIN-CONTAINING PROTEIN-RELATED"/>
    <property type="match status" value="1"/>
</dbReference>
<feature type="transmembrane region" description="Helical" evidence="9">
    <location>
        <begin position="289"/>
        <end position="310"/>
    </location>
</feature>
<comment type="subcellular location">
    <subcellularLocation>
        <location evidence="1">Membrane</location>
        <topology evidence="1">Multi-pass membrane protein</topology>
    </subcellularLocation>
</comment>
<dbReference type="OrthoDB" id="6612291at2759"/>
<feature type="transmembrane region" description="Helical" evidence="9">
    <location>
        <begin position="41"/>
        <end position="61"/>
    </location>
</feature>
<comment type="caution">
    <text evidence="11">The sequence shown here is derived from an EMBL/GenBank/DDBJ whole genome shotgun (WGS) entry which is preliminary data.</text>
</comment>
<protein>
    <submittedName>
        <fullName evidence="11">Sugar transporter</fullName>
    </submittedName>
</protein>